<comment type="caution">
    <text evidence="1">The sequence shown here is derived from an EMBL/GenBank/DDBJ whole genome shotgun (WGS) entry which is preliminary data.</text>
</comment>
<gene>
    <name evidence="1" type="ORF">LOK49_LG08G00654</name>
</gene>
<protein>
    <submittedName>
        <fullName evidence="1">Dof zinc finger protein DOF5.8</fullName>
    </submittedName>
</protein>
<dbReference type="Proteomes" id="UP001060215">
    <property type="component" value="Chromosome 9"/>
</dbReference>
<name>A0ACC0GXL8_9ERIC</name>
<evidence type="ECO:0000313" key="1">
    <source>
        <dbReference type="EMBL" id="KAI8004286.1"/>
    </source>
</evidence>
<proteinExistence type="predicted"/>
<organism evidence="1 2">
    <name type="scientific">Camellia lanceoleosa</name>
    <dbReference type="NCBI Taxonomy" id="1840588"/>
    <lineage>
        <taxon>Eukaryota</taxon>
        <taxon>Viridiplantae</taxon>
        <taxon>Streptophyta</taxon>
        <taxon>Embryophyta</taxon>
        <taxon>Tracheophyta</taxon>
        <taxon>Spermatophyta</taxon>
        <taxon>Magnoliopsida</taxon>
        <taxon>eudicotyledons</taxon>
        <taxon>Gunneridae</taxon>
        <taxon>Pentapetalae</taxon>
        <taxon>asterids</taxon>
        <taxon>Ericales</taxon>
        <taxon>Theaceae</taxon>
        <taxon>Camellia</taxon>
    </lineage>
</organism>
<sequence length="240" mass="25457">MSSEHGDRRPASRIQHGGSQQPEPEPEPELACPRCESRNTKFCYYNNYNLSQPRHFCKSCRRYWTRGGTLRNIPVGGATRRNPNKRSRTTTTTPPSSSSPYSLTYYDPNPEPIKTDTASLLCAGVNLHENVPGTESFSSLLNPPGSGSGFFALERFGIGLGTTGSGFREMGFGLGDDGVWHTEEEEVGGGGGGGGGSVVSSDGCNMWQIGSVGEGGGLADGDCFGWPDLAISTPAKAGLK</sequence>
<evidence type="ECO:0000313" key="2">
    <source>
        <dbReference type="Proteomes" id="UP001060215"/>
    </source>
</evidence>
<dbReference type="EMBL" id="CM045766">
    <property type="protein sequence ID" value="KAI8004286.1"/>
    <property type="molecule type" value="Genomic_DNA"/>
</dbReference>
<keyword evidence="2" id="KW-1185">Reference proteome</keyword>
<accession>A0ACC0GXL8</accession>
<reference evidence="1 2" key="1">
    <citation type="journal article" date="2022" name="Plant J.">
        <title>Chromosome-level genome of Camellia lanceoleosa provides a valuable resource for understanding genome evolution and self-incompatibility.</title>
        <authorList>
            <person name="Gong W."/>
            <person name="Xiao S."/>
            <person name="Wang L."/>
            <person name="Liao Z."/>
            <person name="Chang Y."/>
            <person name="Mo W."/>
            <person name="Hu G."/>
            <person name="Li W."/>
            <person name="Zhao G."/>
            <person name="Zhu H."/>
            <person name="Hu X."/>
            <person name="Ji K."/>
            <person name="Xiang X."/>
            <person name="Song Q."/>
            <person name="Yuan D."/>
            <person name="Jin S."/>
            <person name="Zhang L."/>
        </authorList>
    </citation>
    <scope>NUCLEOTIDE SEQUENCE [LARGE SCALE GENOMIC DNA]</scope>
    <source>
        <strain evidence="1">SQ_2022a</strain>
    </source>
</reference>